<name>A0A9N8QQJ8_9FLAO</name>
<evidence type="ECO:0000313" key="1">
    <source>
        <dbReference type="EMBL" id="CAD7806955.1"/>
    </source>
</evidence>
<reference evidence="1" key="1">
    <citation type="submission" date="2020-12" db="EMBL/GenBank/DDBJ databases">
        <authorList>
            <person name="Rodrigo-Torres L."/>
            <person name="Arahal R. D."/>
            <person name="Lucena T."/>
        </authorList>
    </citation>
    <scope>NUCLEOTIDE SEQUENCE</scope>
    <source>
        <strain evidence="1">CECT 9390</strain>
    </source>
</reference>
<organism evidence="1 2">
    <name type="scientific">Chryseobacterium aquaeductus</name>
    <dbReference type="NCBI Taxonomy" id="2675056"/>
    <lineage>
        <taxon>Bacteria</taxon>
        <taxon>Pseudomonadati</taxon>
        <taxon>Bacteroidota</taxon>
        <taxon>Flavobacteriia</taxon>
        <taxon>Flavobacteriales</taxon>
        <taxon>Weeksellaceae</taxon>
        <taxon>Chryseobacterium group</taxon>
        <taxon>Chryseobacterium</taxon>
    </lineage>
</organism>
<evidence type="ECO:0000313" key="2">
    <source>
        <dbReference type="Proteomes" id="UP000662618"/>
    </source>
</evidence>
<dbReference type="RefSeq" id="WP_162087980.1">
    <property type="nucleotide sequence ID" value="NZ_CAJIMS010000001.1"/>
</dbReference>
<dbReference type="EMBL" id="CAJIMS010000001">
    <property type="protein sequence ID" value="CAD7806955.1"/>
    <property type="molecule type" value="Genomic_DNA"/>
</dbReference>
<comment type="caution">
    <text evidence="1">The sequence shown here is derived from an EMBL/GenBank/DDBJ whole genome shotgun (WGS) entry which is preliminary data.</text>
</comment>
<gene>
    <name evidence="1" type="ORF">CHRY9390_01590</name>
</gene>
<keyword evidence="2" id="KW-1185">Reference proteome</keyword>
<dbReference type="Proteomes" id="UP000662618">
    <property type="component" value="Unassembled WGS sequence"/>
</dbReference>
<protein>
    <submittedName>
        <fullName evidence="1">Uncharacterized protein</fullName>
    </submittedName>
</protein>
<proteinExistence type="predicted"/>
<dbReference type="AlphaFoldDB" id="A0A9N8QQJ8"/>
<accession>A0A9N8QQJ8</accession>
<sequence>MKEIIDTKITDKWGVTWDEMEVVRDFLQNFYDANPIDAIQITITDTTAEITAPEIFDYQQLIYLGSHKKDDESSIGQYGEGWKAALLNAMRNWNCDITFIVGNRQLHYFFEKATIGKGEMQILKCEVSELNTAFEGSKLIVKNCTKKLLAEFTFGLKYFYHEKNPLFASLLEKTYSNDATNDIFIYKSSTSEGYVFYKKLMRSKIDVPLVIVCNRSYVNVDKEIAHDRDRKAFKKDVLDRLLKYIFKNFNNHYMKSILPEFQPFWEKGHWLLALIAETRAYNDWKVSFPDHYYAKGKEEKEDMELRLEMSKVQAEFDHLNYHSCPSYMSKFKMKSIRTVAEEMIKKRKEVLNKTYTRGLTSYEKLSINILSEFIKELSHDLYKNFENAKYTVGQNDEVIGELKQKRNYREQHIFLNKVFFTFSFSDALAVLLHEWAHIYGSDGSRTFSDALTYFIALILKNESIIQNLKQWEQKWTQSIQLIESESDRNSSKESLQSVKNSLTPTQMKLIIEKIPDEDFFLLYNQS</sequence>